<name>A0ABR3J3S2_9AGAR</name>
<evidence type="ECO:0000313" key="3">
    <source>
        <dbReference type="Proteomes" id="UP001556367"/>
    </source>
</evidence>
<dbReference type="PROSITE" id="PS50263">
    <property type="entry name" value="CN_HYDROLASE"/>
    <property type="match status" value="1"/>
</dbReference>
<dbReference type="InterPro" id="IPR036526">
    <property type="entry name" value="C-N_Hydrolase_sf"/>
</dbReference>
<accession>A0ABR3J3S2</accession>
<comment type="caution">
    <text evidence="2">The sequence shown here is derived from an EMBL/GenBank/DDBJ whole genome shotgun (WGS) entry which is preliminary data.</text>
</comment>
<sequence>MAVPSVNLPLTIAVVQFCPKIGRVQENIAKANELLASLQPRSVDLVCLPEMIFTGYAFPNSAAILPHLEEPKTGPTSTFCASLARRLACHVVAGYPERLKDTEIPQRSSNGPEIVGANSAVLYGPDGEWIGRYRKTNLFETDMPWAKAGTGFATFHLPPPLHTLCLGICMDLNVQPPHDWTLSDGPYELADYCIEQQADILLLLNSWLESSDAKNSDKDSPDWNTINYWSLRLEPLWAERDNKQLDDTDRRKEMTVVICNRTGEENGVKFAGSSSVFRMTPGAGRGALLNKMTRCEEGVRIWRV</sequence>
<dbReference type="Proteomes" id="UP001556367">
    <property type="component" value="Unassembled WGS sequence"/>
</dbReference>
<keyword evidence="3" id="KW-1185">Reference proteome</keyword>
<feature type="domain" description="CN hydrolase" evidence="1">
    <location>
        <begin position="10"/>
        <end position="304"/>
    </location>
</feature>
<dbReference type="InterPro" id="IPR039703">
    <property type="entry name" value="Nta1"/>
</dbReference>
<dbReference type="PANTHER" id="PTHR11750:SF26">
    <property type="entry name" value="PROTEIN N-TERMINAL AMIDASE"/>
    <property type="match status" value="1"/>
</dbReference>
<evidence type="ECO:0000313" key="2">
    <source>
        <dbReference type="EMBL" id="KAL0950147.1"/>
    </source>
</evidence>
<dbReference type="Gene3D" id="3.60.110.10">
    <property type="entry name" value="Carbon-nitrogen hydrolase"/>
    <property type="match status" value="1"/>
</dbReference>
<protein>
    <recommendedName>
        <fullName evidence="1">CN hydrolase domain-containing protein</fullName>
    </recommendedName>
</protein>
<dbReference type="Pfam" id="PF00795">
    <property type="entry name" value="CN_hydrolase"/>
    <property type="match status" value="1"/>
</dbReference>
<evidence type="ECO:0000259" key="1">
    <source>
        <dbReference type="PROSITE" id="PS50263"/>
    </source>
</evidence>
<proteinExistence type="predicted"/>
<dbReference type="PANTHER" id="PTHR11750">
    <property type="entry name" value="PROTEIN N-TERMINAL AMIDASE"/>
    <property type="match status" value="1"/>
</dbReference>
<dbReference type="InterPro" id="IPR003010">
    <property type="entry name" value="C-N_Hydrolase"/>
</dbReference>
<dbReference type="SUPFAM" id="SSF56317">
    <property type="entry name" value="Carbon-nitrogen hydrolase"/>
    <property type="match status" value="1"/>
</dbReference>
<gene>
    <name evidence="2" type="ORF">HGRIS_010143</name>
</gene>
<dbReference type="EMBL" id="JASNQZ010000012">
    <property type="protein sequence ID" value="KAL0950147.1"/>
    <property type="molecule type" value="Genomic_DNA"/>
</dbReference>
<organism evidence="2 3">
    <name type="scientific">Hohenbuehelia grisea</name>
    <dbReference type="NCBI Taxonomy" id="104357"/>
    <lineage>
        <taxon>Eukaryota</taxon>
        <taxon>Fungi</taxon>
        <taxon>Dikarya</taxon>
        <taxon>Basidiomycota</taxon>
        <taxon>Agaricomycotina</taxon>
        <taxon>Agaricomycetes</taxon>
        <taxon>Agaricomycetidae</taxon>
        <taxon>Agaricales</taxon>
        <taxon>Pleurotineae</taxon>
        <taxon>Pleurotaceae</taxon>
        <taxon>Hohenbuehelia</taxon>
    </lineage>
</organism>
<reference evidence="3" key="1">
    <citation type="submission" date="2024-06" db="EMBL/GenBank/DDBJ databases">
        <title>Multi-omics analyses provide insights into the biosynthesis of the anticancer antibiotic pleurotin in Hohenbuehelia grisea.</title>
        <authorList>
            <person name="Weaver J.A."/>
            <person name="Alberti F."/>
        </authorList>
    </citation>
    <scope>NUCLEOTIDE SEQUENCE [LARGE SCALE GENOMIC DNA]</scope>
    <source>
        <strain evidence="3">T-177</strain>
    </source>
</reference>